<proteinExistence type="predicted"/>
<feature type="domain" description="Rubisco LSMT substrate-binding" evidence="5">
    <location>
        <begin position="409"/>
        <end position="461"/>
    </location>
</feature>
<dbReference type="InterPro" id="IPR036464">
    <property type="entry name" value="Rubisco_LSMT_subst-bd_sf"/>
</dbReference>
<dbReference type="CDD" id="cd10527">
    <property type="entry name" value="SET_LSMT"/>
    <property type="match status" value="2"/>
</dbReference>
<gene>
    <name evidence="6" type="ORF">TrRE_jg9476</name>
</gene>
<dbReference type="PANTHER" id="PTHR13271">
    <property type="entry name" value="UNCHARACTERIZED PUTATIVE METHYLTRANSFERASE"/>
    <property type="match status" value="1"/>
</dbReference>
<keyword evidence="4" id="KW-0732">Signal</keyword>
<evidence type="ECO:0000256" key="1">
    <source>
        <dbReference type="ARBA" id="ARBA00022603"/>
    </source>
</evidence>
<evidence type="ECO:0000256" key="4">
    <source>
        <dbReference type="SAM" id="SignalP"/>
    </source>
</evidence>
<dbReference type="Gene3D" id="3.90.1420.10">
    <property type="entry name" value="Rubisco LSMT, substrate-binding domain"/>
    <property type="match status" value="1"/>
</dbReference>
<dbReference type="EMBL" id="BRXZ01001235">
    <property type="protein sequence ID" value="GMH66080.1"/>
    <property type="molecule type" value="Genomic_DNA"/>
</dbReference>
<dbReference type="InterPro" id="IPR015353">
    <property type="entry name" value="Rubisco_LSMT_subst-bd"/>
</dbReference>
<accession>A0A9W7E5P1</accession>
<sequence length="878" mass="96533">MKLLPLFLIWFGLVPAGAFLDAIKSLFSSSSTSPSTLPPNHAITDFLKWFVEMGGTINPHVTLASFEDFGNGLSTTSTGGVSADQIIFKASSNMILTRPSIAKMYLPHDASVSDAIMSTENDNYAIATQFVVECAIGDKSKFAPYMKVLPKEVMNLETFSDSELAMLQSPALFNKGKSERENTARAYLALEPVMKSMVSIYTAHLDPTVPPSSIDGSCISLSSFSQYASVIGSRAMVMQGRKHMTPMADMANYKPRDEKRAMENGHSFLKYHVLGEDGSMTVKADQNVPANNQIFEDYGDNPNSLYLEAHGFVPFSNPFNCADLNNPPVDDEEVMQIMKALQIVDDDGWSPEACTNQDGEILPNTRSYAYYAVAGLKGRPEELQYCKDNVGERMTVGKACIRWEGSADAVKVLVKSAAAATLASYQTTIEEDVVLLEDKDKGLSQRGSMAVTYRLALKQILRSVSGVDAAKAKVVPETKTEPDTKAEVVSSAVTLEGKVARFNAFIESLNFPTNHLVAYVAGDGMRVGTKATQDITIGTSYIDVPVTAVMSSENAKTDSDEVNALIERGRDRNDDFHTLLFFLMHERFNAEEGSFWWPYLALLPTLDEYKEYHPTFMSEAKLSGLEGSGVKGRIINNQRKAKQAFASVSNDASVPKALGDAWTEDNYMWATTILDSRSIWWSGARHLVPLLDLINCQQLPKGSTVHATSLDRDEKNAVTLAPWNFKEGEQVFENYGQPSHIYFIYHGFVLEDNAHDCSLVEAAVGPDDPGAKDIEELKSRLMGAGFRSYSVDFCVKDENLEEEVKKMAKFVAIKGGVDGVAGRDAMVDFLSSMLGKYEGDKKEEIDYADKCMNQIVDKEKEVIAKALNFVKGGGLDEL</sequence>
<evidence type="ECO:0000256" key="3">
    <source>
        <dbReference type="ARBA" id="ARBA00022691"/>
    </source>
</evidence>
<organism evidence="6 7">
    <name type="scientific">Triparma retinervis</name>
    <dbReference type="NCBI Taxonomy" id="2557542"/>
    <lineage>
        <taxon>Eukaryota</taxon>
        <taxon>Sar</taxon>
        <taxon>Stramenopiles</taxon>
        <taxon>Ochrophyta</taxon>
        <taxon>Bolidophyceae</taxon>
        <taxon>Parmales</taxon>
        <taxon>Triparmaceae</taxon>
        <taxon>Triparma</taxon>
    </lineage>
</organism>
<keyword evidence="7" id="KW-1185">Reference proteome</keyword>
<dbReference type="AlphaFoldDB" id="A0A9W7E5P1"/>
<evidence type="ECO:0000313" key="6">
    <source>
        <dbReference type="EMBL" id="GMH66080.1"/>
    </source>
</evidence>
<evidence type="ECO:0000256" key="2">
    <source>
        <dbReference type="ARBA" id="ARBA00022679"/>
    </source>
</evidence>
<evidence type="ECO:0000259" key="5">
    <source>
        <dbReference type="Pfam" id="PF09273"/>
    </source>
</evidence>
<dbReference type="Proteomes" id="UP001165082">
    <property type="component" value="Unassembled WGS sequence"/>
</dbReference>
<dbReference type="OrthoDB" id="441812at2759"/>
<dbReference type="SUPFAM" id="SSF81822">
    <property type="entry name" value="RuBisCo LSMT C-terminal, substrate-binding domain"/>
    <property type="match status" value="1"/>
</dbReference>
<dbReference type="SUPFAM" id="SSF82199">
    <property type="entry name" value="SET domain"/>
    <property type="match status" value="2"/>
</dbReference>
<keyword evidence="1" id="KW-0489">Methyltransferase</keyword>
<evidence type="ECO:0000313" key="7">
    <source>
        <dbReference type="Proteomes" id="UP001165082"/>
    </source>
</evidence>
<feature type="chain" id="PRO_5040754015" description="Rubisco LSMT substrate-binding domain-containing protein" evidence="4">
    <location>
        <begin position="19"/>
        <end position="878"/>
    </location>
</feature>
<dbReference type="InterPro" id="IPR046341">
    <property type="entry name" value="SET_dom_sf"/>
</dbReference>
<dbReference type="PANTHER" id="PTHR13271:SF121">
    <property type="entry name" value="SET DOMAIN-CONTAINING PROTEIN"/>
    <property type="match status" value="1"/>
</dbReference>
<dbReference type="InterPro" id="IPR050600">
    <property type="entry name" value="SETD3_SETD6_MTase"/>
</dbReference>
<comment type="caution">
    <text evidence="6">The sequence shown here is derived from an EMBL/GenBank/DDBJ whole genome shotgun (WGS) entry which is preliminary data.</text>
</comment>
<keyword evidence="3" id="KW-0949">S-adenosyl-L-methionine</keyword>
<protein>
    <recommendedName>
        <fullName evidence="5">Rubisco LSMT substrate-binding domain-containing protein</fullName>
    </recommendedName>
</protein>
<dbReference type="Pfam" id="PF09273">
    <property type="entry name" value="Rubis-subs-bind"/>
    <property type="match status" value="1"/>
</dbReference>
<feature type="signal peptide" evidence="4">
    <location>
        <begin position="1"/>
        <end position="18"/>
    </location>
</feature>
<dbReference type="Gene3D" id="3.90.1410.10">
    <property type="entry name" value="set domain protein methyltransferase, domain 1"/>
    <property type="match status" value="2"/>
</dbReference>
<dbReference type="GO" id="GO:0032259">
    <property type="term" value="P:methylation"/>
    <property type="evidence" value="ECO:0007669"/>
    <property type="project" value="UniProtKB-KW"/>
</dbReference>
<keyword evidence="2" id="KW-0808">Transferase</keyword>
<reference evidence="6" key="1">
    <citation type="submission" date="2022-07" db="EMBL/GenBank/DDBJ databases">
        <title>Genome analysis of Parmales, a sister group of diatoms, reveals the evolutionary specialization of diatoms from phago-mixotrophs to photoautotrophs.</title>
        <authorList>
            <person name="Ban H."/>
            <person name="Sato S."/>
            <person name="Yoshikawa S."/>
            <person name="Kazumasa Y."/>
            <person name="Nakamura Y."/>
            <person name="Ichinomiya M."/>
            <person name="Saitoh K."/>
            <person name="Sato N."/>
            <person name="Blanc-Mathieu R."/>
            <person name="Endo H."/>
            <person name="Kuwata A."/>
            <person name="Ogata H."/>
        </authorList>
    </citation>
    <scope>NUCLEOTIDE SEQUENCE</scope>
</reference>
<name>A0A9W7E5P1_9STRA</name>
<dbReference type="GO" id="GO:0016279">
    <property type="term" value="F:protein-lysine N-methyltransferase activity"/>
    <property type="evidence" value="ECO:0007669"/>
    <property type="project" value="TreeGrafter"/>
</dbReference>